<name>A0A8J4RWZ3_9ROSI</name>
<dbReference type="Proteomes" id="UP000737018">
    <property type="component" value="Unassembled WGS sequence"/>
</dbReference>
<keyword evidence="4" id="KW-0862">Zinc</keyword>
<dbReference type="AlphaFoldDB" id="A0A8J4RWZ3"/>
<comment type="caution">
    <text evidence="11">The sequence shown here is derived from an EMBL/GenBank/DDBJ whole genome shotgun (WGS) entry which is preliminary data.</text>
</comment>
<evidence type="ECO:0000256" key="1">
    <source>
        <dbReference type="ARBA" id="ARBA00004123"/>
    </source>
</evidence>
<dbReference type="SMART" id="SM00614">
    <property type="entry name" value="ZnF_BED"/>
    <property type="match status" value="1"/>
</dbReference>
<dbReference type="InterPro" id="IPR008906">
    <property type="entry name" value="HATC_C_dom"/>
</dbReference>
<dbReference type="InterPro" id="IPR052035">
    <property type="entry name" value="ZnF_BED_domain_contain"/>
</dbReference>
<evidence type="ECO:0000256" key="9">
    <source>
        <dbReference type="PROSITE-ProRule" id="PRU00027"/>
    </source>
</evidence>
<keyword evidence="6" id="KW-0238">DNA-binding</keyword>
<dbReference type="Pfam" id="PF05699">
    <property type="entry name" value="Dimer_Tnp_hAT"/>
    <property type="match status" value="1"/>
</dbReference>
<reference evidence="11" key="1">
    <citation type="submission" date="2020-03" db="EMBL/GenBank/DDBJ databases">
        <title>Castanea mollissima Vanexum genome sequencing.</title>
        <authorList>
            <person name="Staton M."/>
        </authorList>
    </citation>
    <scope>NUCLEOTIDE SEQUENCE</scope>
    <source>
        <tissue evidence="11">Leaf</tissue>
    </source>
</reference>
<dbReference type="GO" id="GO:0005634">
    <property type="term" value="C:nucleus"/>
    <property type="evidence" value="ECO:0007669"/>
    <property type="project" value="UniProtKB-SubCell"/>
</dbReference>
<evidence type="ECO:0000313" key="12">
    <source>
        <dbReference type="Proteomes" id="UP000737018"/>
    </source>
</evidence>
<dbReference type="OrthoDB" id="1937594at2759"/>
<dbReference type="InterPro" id="IPR003656">
    <property type="entry name" value="Znf_BED"/>
</dbReference>
<keyword evidence="5" id="KW-0805">Transcription regulation</keyword>
<gene>
    <name evidence="11" type="ORF">CMV_001835</name>
</gene>
<evidence type="ECO:0000313" key="11">
    <source>
        <dbReference type="EMBL" id="KAF3974853.1"/>
    </source>
</evidence>
<accession>A0A8J4RWZ3</accession>
<evidence type="ECO:0000256" key="7">
    <source>
        <dbReference type="ARBA" id="ARBA00023163"/>
    </source>
</evidence>
<dbReference type="Pfam" id="PF02892">
    <property type="entry name" value="zf-BED"/>
    <property type="match status" value="1"/>
</dbReference>
<comment type="subcellular location">
    <subcellularLocation>
        <location evidence="1">Nucleus</location>
    </subcellularLocation>
</comment>
<evidence type="ECO:0000256" key="2">
    <source>
        <dbReference type="ARBA" id="ARBA00022723"/>
    </source>
</evidence>
<dbReference type="SUPFAM" id="SSF53098">
    <property type="entry name" value="Ribonuclease H-like"/>
    <property type="match status" value="1"/>
</dbReference>
<keyword evidence="12" id="KW-1185">Reference proteome</keyword>
<evidence type="ECO:0000256" key="3">
    <source>
        <dbReference type="ARBA" id="ARBA00022771"/>
    </source>
</evidence>
<dbReference type="GO" id="GO:0003677">
    <property type="term" value="F:DNA binding"/>
    <property type="evidence" value="ECO:0007669"/>
    <property type="project" value="UniProtKB-KW"/>
</dbReference>
<evidence type="ECO:0000256" key="6">
    <source>
        <dbReference type="ARBA" id="ARBA00023125"/>
    </source>
</evidence>
<evidence type="ECO:0000256" key="4">
    <source>
        <dbReference type="ARBA" id="ARBA00022833"/>
    </source>
</evidence>
<dbReference type="PANTHER" id="PTHR46481">
    <property type="entry name" value="ZINC FINGER BED DOMAIN-CONTAINING PROTEIN 4"/>
    <property type="match status" value="1"/>
</dbReference>
<protein>
    <recommendedName>
        <fullName evidence="10">BED-type domain-containing protein</fullName>
    </recommendedName>
</protein>
<dbReference type="PANTHER" id="PTHR46481:SF6">
    <property type="entry name" value="ZINC FINGER BED DOMAIN-CONTAINING PROTEIN RICESLEEPER 2-LIKE"/>
    <property type="match status" value="1"/>
</dbReference>
<proteinExistence type="predicted"/>
<dbReference type="SUPFAM" id="SSF57667">
    <property type="entry name" value="beta-beta-alpha zinc fingers"/>
    <property type="match status" value="1"/>
</dbReference>
<evidence type="ECO:0000256" key="5">
    <source>
        <dbReference type="ARBA" id="ARBA00023015"/>
    </source>
</evidence>
<evidence type="ECO:0000259" key="10">
    <source>
        <dbReference type="PROSITE" id="PS50808"/>
    </source>
</evidence>
<feature type="domain" description="BED-type" evidence="10">
    <location>
        <begin position="23"/>
        <end position="80"/>
    </location>
</feature>
<evidence type="ECO:0000256" key="8">
    <source>
        <dbReference type="ARBA" id="ARBA00023242"/>
    </source>
</evidence>
<dbReference type="PROSITE" id="PS50808">
    <property type="entry name" value="ZF_BED"/>
    <property type="match status" value="1"/>
</dbReference>
<keyword evidence="3 9" id="KW-0863">Zinc-finger</keyword>
<keyword evidence="8" id="KW-0539">Nucleus</keyword>
<dbReference type="GO" id="GO:0008270">
    <property type="term" value="F:zinc ion binding"/>
    <property type="evidence" value="ECO:0007669"/>
    <property type="project" value="UniProtKB-KW"/>
</dbReference>
<dbReference type="EMBL" id="JRKL02000121">
    <property type="protein sequence ID" value="KAF3974853.1"/>
    <property type="molecule type" value="Genomic_DNA"/>
</dbReference>
<keyword evidence="7" id="KW-0804">Transcription</keyword>
<keyword evidence="2" id="KW-0479">Metal-binding</keyword>
<dbReference type="InterPro" id="IPR012337">
    <property type="entry name" value="RNaseH-like_sf"/>
</dbReference>
<sequence>MSVTKGMDEFEQTVSSGNKRSRSRTFEVWNDFEILPLHEDGHRKVRCKKCTNILTADKENETNNLRRHAKKCHQENDSVPYRPPLDQDMYREKIAMEIIRHSYLFSFAEHEVNRELHIFLNLDVKPICRNTTKWDVLKIYKRERENLKCALELVLGKICLTSDLWKSSTMDEYMVLITHYIDANWELQMRVLCFSHTPPPCSDVYLEETRFDHNTHMDLDILQYWESNCGRFPELSLMALDIMSIPITTIALESTFSIGGRILDKYRSCLLPQNAEALLCSRSWLFGGQVIPDHDDEHLVEDFEHLCIFGHITYNDESSDHDSCGPVVPDICYIDLLKLKYFGKHGT</sequence>
<dbReference type="GO" id="GO:0046983">
    <property type="term" value="F:protein dimerization activity"/>
    <property type="evidence" value="ECO:0007669"/>
    <property type="project" value="InterPro"/>
</dbReference>
<organism evidence="11 12">
    <name type="scientific">Castanea mollissima</name>
    <name type="common">Chinese chestnut</name>
    <dbReference type="NCBI Taxonomy" id="60419"/>
    <lineage>
        <taxon>Eukaryota</taxon>
        <taxon>Viridiplantae</taxon>
        <taxon>Streptophyta</taxon>
        <taxon>Embryophyta</taxon>
        <taxon>Tracheophyta</taxon>
        <taxon>Spermatophyta</taxon>
        <taxon>Magnoliopsida</taxon>
        <taxon>eudicotyledons</taxon>
        <taxon>Gunneridae</taxon>
        <taxon>Pentapetalae</taxon>
        <taxon>rosids</taxon>
        <taxon>fabids</taxon>
        <taxon>Fagales</taxon>
        <taxon>Fagaceae</taxon>
        <taxon>Castanea</taxon>
    </lineage>
</organism>
<dbReference type="InterPro" id="IPR036236">
    <property type="entry name" value="Znf_C2H2_sf"/>
</dbReference>